<dbReference type="GO" id="GO:0009252">
    <property type="term" value="P:peptidoglycan biosynthetic process"/>
    <property type="evidence" value="ECO:0007669"/>
    <property type="project" value="UniProtKB-KW"/>
</dbReference>
<accession>A0A0G2A339</accession>
<dbReference type="InterPro" id="IPR018044">
    <property type="entry name" value="Peptidase_S11"/>
</dbReference>
<keyword evidence="4" id="KW-0133">Cell shape</keyword>
<protein>
    <submittedName>
        <fullName evidence="10">D-alanyl-D-alanine endopeptidase</fullName>
    </submittedName>
</protein>
<comment type="similarity">
    <text evidence="1 8">Belongs to the peptidase S11 family.</text>
</comment>
<evidence type="ECO:0000313" key="10">
    <source>
        <dbReference type="EMBL" id="KKW35267.1"/>
    </source>
</evidence>
<organism evidence="10 11">
    <name type="scientific">Candidatus Uhrbacteria bacterium GW2011_GWC2_53_7</name>
    <dbReference type="NCBI Taxonomy" id="1618986"/>
    <lineage>
        <taxon>Bacteria</taxon>
        <taxon>Candidatus Uhriibacteriota</taxon>
    </lineage>
</organism>
<dbReference type="GO" id="GO:0071555">
    <property type="term" value="P:cell wall organization"/>
    <property type="evidence" value="ECO:0007669"/>
    <property type="project" value="UniProtKB-KW"/>
</dbReference>
<dbReference type="GO" id="GO:0008360">
    <property type="term" value="P:regulation of cell shape"/>
    <property type="evidence" value="ECO:0007669"/>
    <property type="project" value="UniProtKB-KW"/>
</dbReference>
<evidence type="ECO:0000313" key="11">
    <source>
        <dbReference type="Proteomes" id="UP000033865"/>
    </source>
</evidence>
<dbReference type="InterPro" id="IPR012338">
    <property type="entry name" value="Beta-lactam/transpept-like"/>
</dbReference>
<feature type="binding site" evidence="7">
    <location>
        <position position="127"/>
    </location>
    <ligand>
        <name>substrate</name>
    </ligand>
</feature>
<dbReference type="InterPro" id="IPR001967">
    <property type="entry name" value="Peptidase_S11_N"/>
</dbReference>
<evidence type="ECO:0000256" key="4">
    <source>
        <dbReference type="ARBA" id="ARBA00022960"/>
    </source>
</evidence>
<reference evidence="10 11" key="1">
    <citation type="journal article" date="2015" name="Nature">
        <title>rRNA introns, odd ribosomes, and small enigmatic genomes across a large radiation of phyla.</title>
        <authorList>
            <person name="Brown C.T."/>
            <person name="Hug L.A."/>
            <person name="Thomas B.C."/>
            <person name="Sharon I."/>
            <person name="Castelle C.J."/>
            <person name="Singh A."/>
            <person name="Wilkins M.J."/>
            <person name="Williams K.H."/>
            <person name="Banfield J.F."/>
        </authorList>
    </citation>
    <scope>NUCLEOTIDE SEQUENCE [LARGE SCALE GENOMIC DNA]</scope>
</reference>
<dbReference type="Proteomes" id="UP000033865">
    <property type="component" value="Unassembled WGS sequence"/>
</dbReference>
<feature type="non-terminal residue" evidence="10">
    <location>
        <position position="1"/>
    </location>
</feature>
<evidence type="ECO:0000256" key="8">
    <source>
        <dbReference type="RuleBase" id="RU004016"/>
    </source>
</evidence>
<dbReference type="PRINTS" id="PR00725">
    <property type="entry name" value="DADACBPTASE1"/>
</dbReference>
<comment type="caution">
    <text evidence="10">The sequence shown here is derived from an EMBL/GenBank/DDBJ whole genome shotgun (WGS) entry which is preliminary data.</text>
</comment>
<dbReference type="Pfam" id="PF00768">
    <property type="entry name" value="Peptidase_S11"/>
    <property type="match status" value="1"/>
</dbReference>
<dbReference type="GO" id="GO:0006508">
    <property type="term" value="P:proteolysis"/>
    <property type="evidence" value="ECO:0007669"/>
    <property type="project" value="InterPro"/>
</dbReference>
<dbReference type="Gene3D" id="3.40.710.10">
    <property type="entry name" value="DD-peptidase/beta-lactamase superfamily"/>
    <property type="match status" value="1"/>
</dbReference>
<feature type="domain" description="Peptidase S11 D-alanyl-D-alanine carboxypeptidase A N-terminal" evidence="9">
    <location>
        <begin position="2"/>
        <end position="158"/>
    </location>
</feature>
<evidence type="ECO:0000256" key="5">
    <source>
        <dbReference type="ARBA" id="ARBA00022984"/>
    </source>
</evidence>
<gene>
    <name evidence="10" type="ORF">UY82_C0043G0001</name>
</gene>
<keyword evidence="2" id="KW-0732">Signal</keyword>
<evidence type="ECO:0000256" key="7">
    <source>
        <dbReference type="PIRSR" id="PIRSR618044-2"/>
    </source>
</evidence>
<keyword evidence="5" id="KW-0573">Peptidoglycan synthesis</keyword>
<evidence type="ECO:0000259" key="9">
    <source>
        <dbReference type="Pfam" id="PF00768"/>
    </source>
</evidence>
<evidence type="ECO:0000256" key="2">
    <source>
        <dbReference type="ARBA" id="ARBA00022729"/>
    </source>
</evidence>
<sequence>VDDEVRVRDLLSASLVGSDNPSTVSLLRLSGLSPEAFVERMNAMAGELGMERSRFVEPTGLDFRNVSTAWELVLLLRRVLEIPEIREATIKTTAEFTSVNRTYVVPTTNLLLGSYLNREPYSIVGGKTGFLPSAAYGLGIEVEDGEGHAVFTVVLGSESVNARFQEAKGLTEWAFDTYEWPDEN</sequence>
<evidence type="ECO:0000256" key="1">
    <source>
        <dbReference type="ARBA" id="ARBA00007164"/>
    </source>
</evidence>
<evidence type="ECO:0000256" key="3">
    <source>
        <dbReference type="ARBA" id="ARBA00022801"/>
    </source>
</evidence>
<keyword evidence="3" id="KW-0378">Hydrolase</keyword>
<dbReference type="SUPFAM" id="SSF56601">
    <property type="entry name" value="beta-lactamase/transpeptidase-like"/>
    <property type="match status" value="1"/>
</dbReference>
<name>A0A0G2A339_9BACT</name>
<keyword evidence="6" id="KW-0961">Cell wall biogenesis/degradation</keyword>
<dbReference type="EMBL" id="LCRN01000043">
    <property type="protein sequence ID" value="KKW35267.1"/>
    <property type="molecule type" value="Genomic_DNA"/>
</dbReference>
<proteinExistence type="inferred from homology"/>
<evidence type="ECO:0000256" key="6">
    <source>
        <dbReference type="ARBA" id="ARBA00023316"/>
    </source>
</evidence>
<dbReference type="GO" id="GO:0009002">
    <property type="term" value="F:serine-type D-Ala-D-Ala carboxypeptidase activity"/>
    <property type="evidence" value="ECO:0007669"/>
    <property type="project" value="InterPro"/>
</dbReference>
<dbReference type="AlphaFoldDB" id="A0A0G2A339"/>